<comment type="caution">
    <text evidence="2">The sequence shown here is derived from an EMBL/GenBank/DDBJ whole genome shotgun (WGS) entry which is preliminary data.</text>
</comment>
<dbReference type="Proteomes" id="UP001195914">
    <property type="component" value="Unassembled WGS sequence"/>
</dbReference>
<reference evidence="2" key="1">
    <citation type="journal article" date="2014" name="Nucleic Acids Res.">
        <title>The evolutionary dynamics of variant antigen genes in Babesia reveal a history of genomic innovation underlying host-parasite interaction.</title>
        <authorList>
            <person name="Jackson A.P."/>
            <person name="Otto T.D."/>
            <person name="Darby A."/>
            <person name="Ramaprasad A."/>
            <person name="Xia D."/>
            <person name="Echaide I.E."/>
            <person name="Farber M."/>
            <person name="Gahlot S."/>
            <person name="Gamble J."/>
            <person name="Gupta D."/>
            <person name="Gupta Y."/>
            <person name="Jackson L."/>
            <person name="Malandrin L."/>
            <person name="Malas T.B."/>
            <person name="Moussa E."/>
            <person name="Nair M."/>
            <person name="Reid A.J."/>
            <person name="Sanders M."/>
            <person name="Sharma J."/>
            <person name="Tracey A."/>
            <person name="Quail M.A."/>
            <person name="Weir W."/>
            <person name="Wastling J.M."/>
            <person name="Hall N."/>
            <person name="Willadsen P."/>
            <person name="Lingelbach K."/>
            <person name="Shiels B."/>
            <person name="Tait A."/>
            <person name="Berriman M."/>
            <person name="Allred D.R."/>
            <person name="Pain A."/>
        </authorList>
    </citation>
    <scope>NUCLEOTIDE SEQUENCE</scope>
    <source>
        <strain evidence="2">1802A</strain>
    </source>
</reference>
<keyword evidence="3" id="KW-1185">Reference proteome</keyword>
<evidence type="ECO:0000313" key="3">
    <source>
        <dbReference type="Proteomes" id="UP001195914"/>
    </source>
</evidence>
<evidence type="ECO:0000313" key="2">
    <source>
        <dbReference type="EMBL" id="KAK1933301.1"/>
    </source>
</evidence>
<organism evidence="2 3">
    <name type="scientific">Babesia divergens</name>
    <dbReference type="NCBI Taxonomy" id="32595"/>
    <lineage>
        <taxon>Eukaryota</taxon>
        <taxon>Sar</taxon>
        <taxon>Alveolata</taxon>
        <taxon>Apicomplexa</taxon>
        <taxon>Aconoidasida</taxon>
        <taxon>Piroplasmida</taxon>
        <taxon>Babesiidae</taxon>
        <taxon>Babesia</taxon>
    </lineage>
</organism>
<evidence type="ECO:0000256" key="1">
    <source>
        <dbReference type="SAM" id="Coils"/>
    </source>
</evidence>
<accession>A0AAD9G7K5</accession>
<reference evidence="2" key="2">
    <citation type="submission" date="2021-05" db="EMBL/GenBank/DDBJ databases">
        <authorList>
            <person name="Pain A."/>
        </authorList>
    </citation>
    <scope>NUCLEOTIDE SEQUENCE</scope>
    <source>
        <strain evidence="2">1802A</strain>
    </source>
</reference>
<proteinExistence type="predicted"/>
<gene>
    <name evidence="2" type="ORF">X943_003065</name>
</gene>
<name>A0AAD9G7K5_BABDI</name>
<keyword evidence="1" id="KW-0175">Coiled coil</keyword>
<sequence>MVGKRGQVLCSNDATMLENMHYDESIGGMNCKRHCKVRSPFDISSPTPREATTADCNILNDSASAATVSHLDSATRLHHITSQWSDKIIEGLKSLNNTRDLKGQLCDFLTEFYRAVSPLNIDNGNNCGESPDAVKEELMSRINQLTQRNSVLCNVVRHQYDMARRLQASEALNASLMKDNASLSEELQNLKECINSYVSSMDSGGVSPFEPFGSHFTRRPPDVF</sequence>
<protein>
    <submittedName>
        <fullName evidence="2">Uncharacterized protein</fullName>
    </submittedName>
</protein>
<feature type="coiled-coil region" evidence="1">
    <location>
        <begin position="166"/>
        <end position="193"/>
    </location>
</feature>
<dbReference type="AlphaFoldDB" id="A0AAD9G7K5"/>
<dbReference type="EMBL" id="JAHBMH010000073">
    <property type="protein sequence ID" value="KAK1933301.1"/>
    <property type="molecule type" value="Genomic_DNA"/>
</dbReference>